<gene>
    <name evidence="2" type="ORF">N0B31_12780</name>
</gene>
<accession>A0A9E7QZY2</accession>
<organism evidence="2 3">
    <name type="scientific">Salinirubellus salinus</name>
    <dbReference type="NCBI Taxonomy" id="1364945"/>
    <lineage>
        <taxon>Archaea</taxon>
        <taxon>Methanobacteriati</taxon>
        <taxon>Methanobacteriota</taxon>
        <taxon>Stenosarchaea group</taxon>
        <taxon>Halobacteria</taxon>
        <taxon>Halobacteriales</taxon>
        <taxon>Natronomonadaceae</taxon>
        <taxon>Salinirubellus</taxon>
    </lineage>
</organism>
<feature type="transmembrane region" description="Helical" evidence="1">
    <location>
        <begin position="6"/>
        <end position="26"/>
    </location>
</feature>
<keyword evidence="1" id="KW-1133">Transmembrane helix</keyword>
<proteinExistence type="predicted"/>
<feature type="transmembrane region" description="Helical" evidence="1">
    <location>
        <begin position="33"/>
        <end position="56"/>
    </location>
</feature>
<dbReference type="AlphaFoldDB" id="A0A9E7QZY2"/>
<dbReference type="GeneID" id="74943312"/>
<name>A0A9E7QZY2_9EURY</name>
<dbReference type="Proteomes" id="UP001057580">
    <property type="component" value="Chromosome"/>
</dbReference>
<evidence type="ECO:0000256" key="1">
    <source>
        <dbReference type="SAM" id="Phobius"/>
    </source>
</evidence>
<keyword evidence="3" id="KW-1185">Reference proteome</keyword>
<reference evidence="2" key="1">
    <citation type="submission" date="2022-09" db="EMBL/GenBank/DDBJ databases">
        <title>Diverse halophilic archaea isolated from saline environments.</title>
        <authorList>
            <person name="Cui H.-L."/>
        </authorList>
    </citation>
    <scope>NUCLEOTIDE SEQUENCE</scope>
    <source>
        <strain evidence="2">ZS-35-S2</strain>
    </source>
</reference>
<evidence type="ECO:0000313" key="3">
    <source>
        <dbReference type="Proteomes" id="UP001057580"/>
    </source>
</evidence>
<dbReference type="RefSeq" id="WP_260592018.1">
    <property type="nucleotide sequence ID" value="NZ_CP104003.1"/>
</dbReference>
<protein>
    <submittedName>
        <fullName evidence="2">Uncharacterized protein</fullName>
    </submittedName>
</protein>
<keyword evidence="1" id="KW-0472">Membrane</keyword>
<evidence type="ECO:0000313" key="2">
    <source>
        <dbReference type="EMBL" id="UWM53023.1"/>
    </source>
</evidence>
<sequence length="65" mass="6582">MVSETAAYTGVVVLLVVGMVVMLLGVLQGGVNLVLGVGSAMMVASVGWLALSLGMLEPPEEEVGH</sequence>
<keyword evidence="1" id="KW-0812">Transmembrane</keyword>
<dbReference type="KEGG" id="ssai:N0B31_12780"/>
<dbReference type="EMBL" id="CP104003">
    <property type="protein sequence ID" value="UWM53023.1"/>
    <property type="molecule type" value="Genomic_DNA"/>
</dbReference>